<organism evidence="1 2">
    <name type="scientific">Psychromonas arctica</name>
    <dbReference type="NCBI Taxonomy" id="168275"/>
    <lineage>
        <taxon>Bacteria</taxon>
        <taxon>Pseudomonadati</taxon>
        <taxon>Pseudomonadota</taxon>
        <taxon>Gammaproteobacteria</taxon>
        <taxon>Alteromonadales</taxon>
        <taxon>Psychromonadaceae</taxon>
        <taxon>Psychromonas</taxon>
    </lineage>
</organism>
<protein>
    <submittedName>
        <fullName evidence="1">Outer membrane protein assembly factor BamB</fullName>
    </submittedName>
</protein>
<evidence type="ECO:0000313" key="2">
    <source>
        <dbReference type="Proteomes" id="UP001366060"/>
    </source>
</evidence>
<accession>A0ABU9HH37</accession>
<sequence length="68" mass="7557">FSSEEDVVKMAELPEFQETYKPVIAWSTSIGSGVDKYYSQLKPAVDEKAHYVAARDGEVKALSFKNGN</sequence>
<gene>
    <name evidence="1" type="ORF">V6255_19110</name>
</gene>
<feature type="non-terminal residue" evidence="1">
    <location>
        <position position="1"/>
    </location>
</feature>
<keyword evidence="2" id="KW-1185">Reference proteome</keyword>
<comment type="caution">
    <text evidence="1">The sequence shown here is derived from an EMBL/GenBank/DDBJ whole genome shotgun (WGS) entry which is preliminary data.</text>
</comment>
<dbReference type="InterPro" id="IPR015943">
    <property type="entry name" value="WD40/YVTN_repeat-like_dom_sf"/>
</dbReference>
<proteinExistence type="predicted"/>
<dbReference type="EMBL" id="JBAKBA010000467">
    <property type="protein sequence ID" value="MEL0661204.1"/>
    <property type="molecule type" value="Genomic_DNA"/>
</dbReference>
<dbReference type="SUPFAM" id="SSF50998">
    <property type="entry name" value="Quinoprotein alcohol dehydrogenase-like"/>
    <property type="match status" value="1"/>
</dbReference>
<dbReference type="InterPro" id="IPR011047">
    <property type="entry name" value="Quinoprotein_ADH-like_sf"/>
</dbReference>
<name>A0ABU9HH37_9GAMM</name>
<dbReference type="Gene3D" id="2.130.10.10">
    <property type="entry name" value="YVTN repeat-like/Quinoprotein amine dehydrogenase"/>
    <property type="match status" value="1"/>
</dbReference>
<reference evidence="1 2" key="1">
    <citation type="submission" date="2024-02" db="EMBL/GenBank/DDBJ databases">
        <title>Bacteria isolated from the canopy kelp, Nereocystis luetkeana.</title>
        <authorList>
            <person name="Pfister C.A."/>
            <person name="Younker I.T."/>
            <person name="Light S.H."/>
        </authorList>
    </citation>
    <scope>NUCLEOTIDE SEQUENCE [LARGE SCALE GENOMIC DNA]</scope>
    <source>
        <strain evidence="1 2">TI.2.07</strain>
    </source>
</reference>
<dbReference type="Proteomes" id="UP001366060">
    <property type="component" value="Unassembled WGS sequence"/>
</dbReference>
<feature type="non-terminal residue" evidence="1">
    <location>
        <position position="68"/>
    </location>
</feature>
<evidence type="ECO:0000313" key="1">
    <source>
        <dbReference type="EMBL" id="MEL0661204.1"/>
    </source>
</evidence>